<dbReference type="GO" id="GO:0000105">
    <property type="term" value="P:L-histidine biosynthetic process"/>
    <property type="evidence" value="ECO:0007669"/>
    <property type="project" value="UniProtKB-UniRule"/>
</dbReference>
<evidence type="ECO:0000313" key="12">
    <source>
        <dbReference type="EMBL" id="NGX97964.1"/>
    </source>
</evidence>
<dbReference type="SUPFAM" id="SSF51366">
    <property type="entry name" value="Ribulose-phoshate binding barrel"/>
    <property type="match status" value="1"/>
</dbReference>
<evidence type="ECO:0000256" key="9">
    <source>
        <dbReference type="HAMAP-Rule" id="MF_01014"/>
    </source>
</evidence>
<evidence type="ECO:0000256" key="4">
    <source>
        <dbReference type="ARBA" id="ARBA00009667"/>
    </source>
</evidence>
<dbReference type="GO" id="GO:0003949">
    <property type="term" value="F:1-(5-phosphoribosyl)-5-[(5-phosphoribosylamino)methylideneamino]imidazole-4-carboxamide isomerase activity"/>
    <property type="evidence" value="ECO:0007669"/>
    <property type="project" value="UniProtKB-UniRule"/>
</dbReference>
<dbReference type="FunFam" id="3.20.20.70:FF:000009">
    <property type="entry name" value="1-(5-phosphoribosyl)-5-[(5-phosphoribosylamino)methylideneamino] imidazole-4-carboxamide isomerase"/>
    <property type="match status" value="1"/>
</dbReference>
<dbReference type="AlphaFoldDB" id="A0A7C9RI88"/>
<dbReference type="NCBIfam" id="NF010112">
    <property type="entry name" value="PRK13585.1"/>
    <property type="match status" value="1"/>
</dbReference>
<feature type="active site" description="Proton acceptor" evidence="9">
    <location>
        <position position="8"/>
    </location>
</feature>
<dbReference type="Proteomes" id="UP000480266">
    <property type="component" value="Unassembled WGS sequence"/>
</dbReference>
<dbReference type="InterPro" id="IPR013785">
    <property type="entry name" value="Aldolase_TIM"/>
</dbReference>
<dbReference type="GO" id="GO:0005737">
    <property type="term" value="C:cytoplasm"/>
    <property type="evidence" value="ECO:0007669"/>
    <property type="project" value="UniProtKB-SubCell"/>
</dbReference>
<dbReference type="NCBIfam" id="TIGR00007">
    <property type="entry name" value="1-(5-phosphoribosyl)-5-[(5-phosphoribosylamino)methylideneamino]imidazole-4-carboxamide isomerase"/>
    <property type="match status" value="1"/>
</dbReference>
<protein>
    <recommendedName>
        <fullName evidence="9 11">1-(5-phosphoribosyl)-5-[(5-phosphoribosylamino)methylideneamino] imidazole-4-carboxamide isomerase</fullName>
        <ecNumber evidence="9 11">5.3.1.16</ecNumber>
    </recommendedName>
    <alternativeName>
        <fullName evidence="9">Phosphoribosylformimino-5-aminoimidazole carboxamide ribotide isomerase</fullName>
    </alternativeName>
</protein>
<evidence type="ECO:0000256" key="8">
    <source>
        <dbReference type="ARBA" id="ARBA00023235"/>
    </source>
</evidence>
<dbReference type="GO" id="GO:0000162">
    <property type="term" value="P:L-tryptophan biosynthetic process"/>
    <property type="evidence" value="ECO:0007669"/>
    <property type="project" value="TreeGrafter"/>
</dbReference>
<dbReference type="InterPro" id="IPR006062">
    <property type="entry name" value="His_biosynth"/>
</dbReference>
<proteinExistence type="inferred from homology"/>
<dbReference type="InterPro" id="IPR023016">
    <property type="entry name" value="HisA/PriA"/>
</dbReference>
<comment type="similarity">
    <text evidence="4 9 10">Belongs to the HisA/HisF family.</text>
</comment>
<evidence type="ECO:0000256" key="6">
    <source>
        <dbReference type="ARBA" id="ARBA00022605"/>
    </source>
</evidence>
<evidence type="ECO:0000256" key="10">
    <source>
        <dbReference type="RuleBase" id="RU003657"/>
    </source>
</evidence>
<keyword evidence="7 9" id="KW-0368">Histidine biosynthesis</keyword>
<keyword evidence="8 9" id="KW-0413">Isomerase</keyword>
<dbReference type="PANTHER" id="PTHR43090">
    <property type="entry name" value="1-(5-PHOSPHORIBOSYL)-5-[(5-PHOSPHORIBOSYLAMINO)METHYLIDENEAMINO] IMIDAZOLE-4-CARBOXAMIDE ISOMERASE"/>
    <property type="match status" value="1"/>
</dbReference>
<dbReference type="CDD" id="cd04732">
    <property type="entry name" value="HisA"/>
    <property type="match status" value="1"/>
</dbReference>
<comment type="catalytic activity">
    <reaction evidence="1 9 11">
        <text>1-(5-phospho-beta-D-ribosyl)-5-[(5-phospho-beta-D-ribosylamino)methylideneamino]imidazole-4-carboxamide = 5-[(5-phospho-1-deoxy-D-ribulos-1-ylimino)methylamino]-1-(5-phospho-beta-D-ribosyl)imidazole-4-carboxamide</text>
        <dbReference type="Rhea" id="RHEA:15469"/>
        <dbReference type="ChEBI" id="CHEBI:58435"/>
        <dbReference type="ChEBI" id="CHEBI:58525"/>
        <dbReference type="EC" id="5.3.1.16"/>
    </reaction>
</comment>
<evidence type="ECO:0000256" key="5">
    <source>
        <dbReference type="ARBA" id="ARBA00022490"/>
    </source>
</evidence>
<evidence type="ECO:0000256" key="7">
    <source>
        <dbReference type="ARBA" id="ARBA00023102"/>
    </source>
</evidence>
<dbReference type="EMBL" id="JAAMRR010001167">
    <property type="protein sequence ID" value="NGX97964.1"/>
    <property type="molecule type" value="Genomic_DNA"/>
</dbReference>
<accession>A0A7C9RI88</accession>
<comment type="caution">
    <text evidence="12">The sequence shown here is derived from an EMBL/GenBank/DDBJ whole genome shotgun (WGS) entry which is preliminary data.</text>
</comment>
<dbReference type="InterPro" id="IPR044524">
    <property type="entry name" value="Isoase_HisA-like"/>
</dbReference>
<evidence type="ECO:0000256" key="1">
    <source>
        <dbReference type="ARBA" id="ARBA00000901"/>
    </source>
</evidence>
<dbReference type="Pfam" id="PF00977">
    <property type="entry name" value="His_biosynth"/>
    <property type="match status" value="1"/>
</dbReference>
<reference evidence="12" key="1">
    <citation type="submission" date="2020-02" db="EMBL/GenBank/DDBJ databases">
        <title>Draft genome sequence of Candidatus Afipia apatlaquensis IBT-C3, a potential strain for decolorization of textile dyes.</title>
        <authorList>
            <person name="Sanchez-Reyes A."/>
            <person name="Breton-Deval L."/>
            <person name="Mangelson H."/>
            <person name="Sanchez-Flores A."/>
        </authorList>
    </citation>
    <scope>NUCLEOTIDE SEQUENCE [LARGE SCALE GENOMIC DNA]</scope>
    <source>
        <strain evidence="12">IBT-C3</strain>
    </source>
</reference>
<comment type="pathway">
    <text evidence="3 9 11">Amino-acid biosynthesis; L-histidine biosynthesis; L-histidine from 5-phospho-alpha-D-ribose 1-diphosphate: step 4/9.</text>
</comment>
<feature type="active site" description="Proton donor" evidence="9">
    <location>
        <position position="129"/>
    </location>
</feature>
<dbReference type="PANTHER" id="PTHR43090:SF2">
    <property type="entry name" value="1-(5-PHOSPHORIBOSYL)-5-[(5-PHOSPHORIBOSYLAMINO)METHYLIDENEAMINO] IMIDAZOLE-4-CARBOXAMIDE ISOMERASE"/>
    <property type="match status" value="1"/>
</dbReference>
<dbReference type="InterPro" id="IPR011060">
    <property type="entry name" value="RibuloseP-bd_barrel"/>
</dbReference>
<dbReference type="EC" id="5.3.1.16" evidence="9 11"/>
<name>A0A7C9RI88_9BRAD</name>
<gene>
    <name evidence="9 12" type="primary">hisA</name>
    <name evidence="12" type="ORF">G4V63_22970</name>
</gene>
<dbReference type="HAMAP" id="MF_01014">
    <property type="entry name" value="HisA"/>
    <property type="match status" value="1"/>
</dbReference>
<dbReference type="UniPathway" id="UPA00031">
    <property type="reaction ID" value="UER00009"/>
</dbReference>
<keyword evidence="13" id="KW-1185">Reference proteome</keyword>
<dbReference type="InterPro" id="IPR006063">
    <property type="entry name" value="HisA_bact_arch"/>
</dbReference>
<comment type="subcellular location">
    <subcellularLocation>
        <location evidence="2 9 11">Cytoplasm</location>
    </subcellularLocation>
</comment>
<keyword evidence="6 9" id="KW-0028">Amino-acid biosynthesis</keyword>
<sequence>MIIFPAIDLKEGKCVRLYQGKMSSAEVVAEDPLSNAKRLKDGGAEYIHIVDLDGAVKGSPQNLDIIKEIVNKVDIPVQLGGGIRDIETIDKIIDAGVSKVILGTAALNKPDLLIDALNIYREKIAVGIDAKAGLVAVDGWINVSDINYIDFGKKMESIGVKTIIYTDIGRDGTLKGANLKELSDLKSSVSCRIIASGGVSSVKDITALKNIGMYGAIIGKALYNGDIFLSDAIEAGR</sequence>
<keyword evidence="5 9" id="KW-0963">Cytoplasm</keyword>
<organism evidence="12 13">
    <name type="scientific">Candidatus Afipia apatlaquensis</name>
    <dbReference type="NCBI Taxonomy" id="2712852"/>
    <lineage>
        <taxon>Bacteria</taxon>
        <taxon>Pseudomonadati</taxon>
        <taxon>Pseudomonadota</taxon>
        <taxon>Alphaproteobacteria</taxon>
        <taxon>Hyphomicrobiales</taxon>
        <taxon>Nitrobacteraceae</taxon>
        <taxon>Afipia</taxon>
    </lineage>
</organism>
<evidence type="ECO:0000256" key="2">
    <source>
        <dbReference type="ARBA" id="ARBA00004496"/>
    </source>
</evidence>
<dbReference type="Gene3D" id="3.20.20.70">
    <property type="entry name" value="Aldolase class I"/>
    <property type="match status" value="1"/>
</dbReference>
<evidence type="ECO:0000313" key="13">
    <source>
        <dbReference type="Proteomes" id="UP000480266"/>
    </source>
</evidence>
<evidence type="ECO:0000256" key="11">
    <source>
        <dbReference type="RuleBase" id="RU003658"/>
    </source>
</evidence>
<evidence type="ECO:0000256" key="3">
    <source>
        <dbReference type="ARBA" id="ARBA00005133"/>
    </source>
</evidence>